<proteinExistence type="predicted"/>
<evidence type="ECO:0000313" key="3">
    <source>
        <dbReference type="Proteomes" id="UP001143981"/>
    </source>
</evidence>
<dbReference type="Proteomes" id="UP001143981">
    <property type="component" value="Unassembled WGS sequence"/>
</dbReference>
<dbReference type="OrthoDB" id="118550at2759"/>
<keyword evidence="3" id="KW-1185">Reference proteome</keyword>
<evidence type="ECO:0000313" key="2">
    <source>
        <dbReference type="EMBL" id="KAJ1718141.1"/>
    </source>
</evidence>
<evidence type="ECO:0000259" key="1">
    <source>
        <dbReference type="Pfam" id="PF09133"/>
    </source>
</evidence>
<protein>
    <recommendedName>
        <fullName evidence="1">SANTA domain-containing protein</fullName>
    </recommendedName>
</protein>
<feature type="non-terminal residue" evidence="2">
    <location>
        <position position="64"/>
    </location>
</feature>
<feature type="domain" description="SANTA" evidence="1">
    <location>
        <begin position="3"/>
        <end position="50"/>
    </location>
</feature>
<dbReference type="Pfam" id="PF09133">
    <property type="entry name" value="SANTA"/>
    <property type="match status" value="1"/>
</dbReference>
<comment type="caution">
    <text evidence="2">The sequence shown here is derived from an EMBL/GenBank/DDBJ whole genome shotgun (WGS) entry which is preliminary data.</text>
</comment>
<organism evidence="2 3">
    <name type="scientific">Coemansia biformis</name>
    <dbReference type="NCBI Taxonomy" id="1286918"/>
    <lineage>
        <taxon>Eukaryota</taxon>
        <taxon>Fungi</taxon>
        <taxon>Fungi incertae sedis</taxon>
        <taxon>Zoopagomycota</taxon>
        <taxon>Kickxellomycotina</taxon>
        <taxon>Kickxellomycetes</taxon>
        <taxon>Kickxellales</taxon>
        <taxon>Kickxellaceae</taxon>
        <taxon>Coemansia</taxon>
    </lineage>
</organism>
<dbReference type="EMBL" id="JANBOI010003788">
    <property type="protein sequence ID" value="KAJ1718141.1"/>
    <property type="molecule type" value="Genomic_DNA"/>
</dbReference>
<dbReference type="AlphaFoldDB" id="A0A9W7XPC6"/>
<dbReference type="InterPro" id="IPR015216">
    <property type="entry name" value="SANTA"/>
</dbReference>
<gene>
    <name evidence="2" type="ORF">LPJ61_006814</name>
</gene>
<sequence length="64" mass="7428">MAYDKRVLLATTGTVYQLADAPDLEAMRMRGFPEHLVPRFAGGFPWNWKRLVEDYLNSIADRQQ</sequence>
<name>A0A9W7XPC6_9FUNG</name>
<accession>A0A9W7XPC6</accession>
<reference evidence="2" key="1">
    <citation type="submission" date="2022-07" db="EMBL/GenBank/DDBJ databases">
        <title>Phylogenomic reconstructions and comparative analyses of Kickxellomycotina fungi.</title>
        <authorList>
            <person name="Reynolds N.K."/>
            <person name="Stajich J.E."/>
            <person name="Barry K."/>
            <person name="Grigoriev I.V."/>
            <person name="Crous P."/>
            <person name="Smith M.E."/>
        </authorList>
    </citation>
    <scope>NUCLEOTIDE SEQUENCE</scope>
    <source>
        <strain evidence="2">BCRC 34381</strain>
    </source>
</reference>